<protein>
    <submittedName>
        <fullName evidence="1">Unnamed protein product</fullName>
    </submittedName>
</protein>
<evidence type="ECO:0000313" key="2">
    <source>
        <dbReference type="Proteomes" id="UP001165121"/>
    </source>
</evidence>
<dbReference type="AlphaFoldDB" id="A0A9W6XKE9"/>
<dbReference type="Proteomes" id="UP001165121">
    <property type="component" value="Unassembled WGS sequence"/>
</dbReference>
<gene>
    <name evidence="1" type="ORF">Pfra01_001225900</name>
</gene>
<proteinExistence type="predicted"/>
<accession>A0A9W6XKE9</accession>
<sequence>MLNCVPAIWNANKTAFVAVWHLVISSYHQHGSASLLPTQVGYPRKKGLVLETLSLQIRRPVITHFAELKSSPLKPMYQACTKLLVPLILTDNGVVRFPVHGLAASVRACIPDTGTTTALFEWEVPTWNTAMSASHKKLVMLAQTGRS</sequence>
<keyword evidence="2" id="KW-1185">Reference proteome</keyword>
<name>A0A9W6XKE9_9STRA</name>
<evidence type="ECO:0000313" key="1">
    <source>
        <dbReference type="EMBL" id="GMF40225.1"/>
    </source>
</evidence>
<dbReference type="EMBL" id="BSXT01001232">
    <property type="protein sequence ID" value="GMF40225.1"/>
    <property type="molecule type" value="Genomic_DNA"/>
</dbReference>
<reference evidence="1" key="1">
    <citation type="submission" date="2023-04" db="EMBL/GenBank/DDBJ databases">
        <title>Phytophthora fragariaefolia NBRC 109709.</title>
        <authorList>
            <person name="Ichikawa N."/>
            <person name="Sato H."/>
            <person name="Tonouchi N."/>
        </authorList>
    </citation>
    <scope>NUCLEOTIDE SEQUENCE</scope>
    <source>
        <strain evidence="1">NBRC 109709</strain>
    </source>
</reference>
<comment type="caution">
    <text evidence="1">The sequence shown here is derived from an EMBL/GenBank/DDBJ whole genome shotgun (WGS) entry which is preliminary data.</text>
</comment>
<organism evidence="1 2">
    <name type="scientific">Phytophthora fragariaefolia</name>
    <dbReference type="NCBI Taxonomy" id="1490495"/>
    <lineage>
        <taxon>Eukaryota</taxon>
        <taxon>Sar</taxon>
        <taxon>Stramenopiles</taxon>
        <taxon>Oomycota</taxon>
        <taxon>Peronosporomycetes</taxon>
        <taxon>Peronosporales</taxon>
        <taxon>Peronosporaceae</taxon>
        <taxon>Phytophthora</taxon>
    </lineage>
</organism>